<dbReference type="RefSeq" id="WP_091856684.1">
    <property type="nucleotide sequence ID" value="NZ_FNBZ01000002.1"/>
</dbReference>
<dbReference type="Proteomes" id="UP000199468">
    <property type="component" value="Unassembled WGS sequence"/>
</dbReference>
<keyword evidence="3" id="KW-1185">Reference proteome</keyword>
<reference evidence="2 3" key="1">
    <citation type="submission" date="2016-10" db="EMBL/GenBank/DDBJ databases">
        <authorList>
            <person name="Varghese N."/>
            <person name="Submissions S."/>
        </authorList>
    </citation>
    <scope>NUCLEOTIDE SEQUENCE [LARGE SCALE GENOMIC DNA]</scope>
    <source>
        <strain evidence="2 3">DSM 26672</strain>
    </source>
</reference>
<dbReference type="Gene3D" id="2.60.120.10">
    <property type="entry name" value="Jelly Rolls"/>
    <property type="match status" value="1"/>
</dbReference>
<name>A0ABY0NRL9_9HYPH</name>
<dbReference type="InterPro" id="IPR013096">
    <property type="entry name" value="Cupin_2"/>
</dbReference>
<dbReference type="InterPro" id="IPR014710">
    <property type="entry name" value="RmlC-like_jellyroll"/>
</dbReference>
<dbReference type="SUPFAM" id="SSF51182">
    <property type="entry name" value="RmlC-like cupins"/>
    <property type="match status" value="1"/>
</dbReference>
<proteinExistence type="predicted"/>
<organism evidence="2 3">
    <name type="scientific">Bosea robiniae</name>
    <dbReference type="NCBI Taxonomy" id="1036780"/>
    <lineage>
        <taxon>Bacteria</taxon>
        <taxon>Pseudomonadati</taxon>
        <taxon>Pseudomonadota</taxon>
        <taxon>Alphaproteobacteria</taxon>
        <taxon>Hyphomicrobiales</taxon>
        <taxon>Boseaceae</taxon>
        <taxon>Bosea</taxon>
    </lineage>
</organism>
<evidence type="ECO:0000313" key="3">
    <source>
        <dbReference type="Proteomes" id="UP000199468"/>
    </source>
</evidence>
<dbReference type="EMBL" id="FNBZ01000002">
    <property type="protein sequence ID" value="SDF98647.1"/>
    <property type="molecule type" value="Genomic_DNA"/>
</dbReference>
<sequence length="108" mass="11983">MAFTCTIPATPTVQQDEETIRITRWDFEPGAVTGWHEHGWPYFVIMLTAGTLRIHNGTDVSDVPLAQGQAYMRPAGIRHDVMNGSDHPIAFVEIEVKQPGALKELSLP</sequence>
<evidence type="ECO:0000259" key="1">
    <source>
        <dbReference type="Pfam" id="PF07883"/>
    </source>
</evidence>
<comment type="caution">
    <text evidence="2">The sequence shown here is derived from an EMBL/GenBank/DDBJ whole genome shotgun (WGS) entry which is preliminary data.</text>
</comment>
<dbReference type="CDD" id="cd06982">
    <property type="entry name" value="cupin_BauB-like"/>
    <property type="match status" value="1"/>
</dbReference>
<evidence type="ECO:0000313" key="2">
    <source>
        <dbReference type="EMBL" id="SDF98647.1"/>
    </source>
</evidence>
<protein>
    <submittedName>
        <fullName evidence="2">Cupin domain-containing protein</fullName>
    </submittedName>
</protein>
<dbReference type="Pfam" id="PF07883">
    <property type="entry name" value="Cupin_2"/>
    <property type="match status" value="1"/>
</dbReference>
<gene>
    <name evidence="2" type="ORF">SAMN05421844_102555</name>
</gene>
<feature type="domain" description="Cupin type-2" evidence="1">
    <location>
        <begin position="24"/>
        <end position="94"/>
    </location>
</feature>
<accession>A0ABY0NRL9</accession>
<dbReference type="InterPro" id="IPR011051">
    <property type="entry name" value="RmlC_Cupin_sf"/>
</dbReference>